<dbReference type="PANTHER" id="PTHR33376:SF7">
    <property type="entry name" value="C4-DICARBOXYLATE-BINDING PROTEIN DCTB"/>
    <property type="match status" value="1"/>
</dbReference>
<dbReference type="NCBIfam" id="NF037995">
    <property type="entry name" value="TRAP_S1"/>
    <property type="match status" value="1"/>
</dbReference>
<dbReference type="InterPro" id="IPR018389">
    <property type="entry name" value="DctP_fam"/>
</dbReference>
<keyword evidence="4" id="KW-1133">Transmembrane helix</keyword>
<dbReference type="RefSeq" id="WP_307151770.1">
    <property type="nucleotide sequence ID" value="NZ_JAUSTU010000024.1"/>
</dbReference>
<evidence type="ECO:0000256" key="1">
    <source>
        <dbReference type="ARBA" id="ARBA00009023"/>
    </source>
</evidence>
<protein>
    <submittedName>
        <fullName evidence="5">C4-dicarboxylate-binding protein DctP</fullName>
    </submittedName>
</protein>
<keyword evidence="4" id="KW-0812">Transmembrane</keyword>
<evidence type="ECO:0000313" key="5">
    <source>
        <dbReference type="EMBL" id="MDQ0157302.1"/>
    </source>
</evidence>
<reference evidence="5 6" key="1">
    <citation type="submission" date="2023-07" db="EMBL/GenBank/DDBJ databases">
        <title>Genomic Encyclopedia of Type Strains, Phase IV (KMG-IV): sequencing the most valuable type-strain genomes for metagenomic binning, comparative biology and taxonomic classification.</title>
        <authorList>
            <person name="Goeker M."/>
        </authorList>
    </citation>
    <scope>NUCLEOTIDE SEQUENCE [LARGE SCALE GENOMIC DNA]</scope>
    <source>
        <strain evidence="5 6">DSM 23948</strain>
    </source>
</reference>
<name>A0ABT9V8N1_9BACL</name>
<dbReference type="EMBL" id="JAUSTU010000024">
    <property type="protein sequence ID" value="MDQ0157302.1"/>
    <property type="molecule type" value="Genomic_DNA"/>
</dbReference>
<keyword evidence="2" id="KW-0813">Transport</keyword>
<dbReference type="PIRSF" id="PIRSF006470">
    <property type="entry name" value="DctB"/>
    <property type="match status" value="1"/>
</dbReference>
<organism evidence="5 6">
    <name type="scientific">Anoxybacillus andreesenii</name>
    <dbReference type="NCBI Taxonomy" id="1325932"/>
    <lineage>
        <taxon>Bacteria</taxon>
        <taxon>Bacillati</taxon>
        <taxon>Bacillota</taxon>
        <taxon>Bacilli</taxon>
        <taxon>Bacillales</taxon>
        <taxon>Anoxybacillaceae</taxon>
        <taxon>Anoxybacillus</taxon>
    </lineage>
</organism>
<dbReference type="NCBIfam" id="TIGR00787">
    <property type="entry name" value="dctP"/>
    <property type="match status" value="1"/>
</dbReference>
<dbReference type="InterPro" id="IPR038404">
    <property type="entry name" value="TRAP_DctP_sf"/>
</dbReference>
<sequence>MLNPHELITALTVYGFILVGMMIFLSGCDIKKYPMDHEQLSAEERIVIRFSHIVGENTPKGLAARKFASLVKERTNGFVEVQVFPNGYLYRDGEELEALVQGDIQMVAPAMSKLSTIVPEWEVIDLPFAFQNSKEVREYLEGEKGKSLLHLLEKSGYHPLGVWDNGFKQMTNSIRPLVNPDDFIGLKFRIMPSSVIQNQFQQLGATTHSNSFNEVYKLLEKKQMNAQENTFSNIVSKHLYSLQDYLTVSNHGYLGYVVLMNQDFWNQLPEDIQSIIQETMDEVTKWEIERAEQLNDEGLREVETCNCIDIHYLTEEEKQRWEDALRPVYKNFADRFGADYIKSLPKNK</sequence>
<gene>
    <name evidence="5" type="ORF">J2S07_003631</name>
</gene>
<comment type="caution">
    <text evidence="5">The sequence shown here is derived from an EMBL/GenBank/DDBJ whole genome shotgun (WGS) entry which is preliminary data.</text>
</comment>
<evidence type="ECO:0000313" key="6">
    <source>
        <dbReference type="Proteomes" id="UP001231362"/>
    </source>
</evidence>
<dbReference type="Gene3D" id="3.40.190.170">
    <property type="entry name" value="Bacterial extracellular solute-binding protein, family 7"/>
    <property type="match status" value="1"/>
</dbReference>
<dbReference type="InterPro" id="IPR004682">
    <property type="entry name" value="TRAP_DctP"/>
</dbReference>
<comment type="similarity">
    <text evidence="1">Belongs to the bacterial solute-binding protein 7 family.</text>
</comment>
<keyword evidence="6" id="KW-1185">Reference proteome</keyword>
<dbReference type="PANTHER" id="PTHR33376">
    <property type="match status" value="1"/>
</dbReference>
<keyword evidence="4" id="KW-0472">Membrane</keyword>
<evidence type="ECO:0000256" key="2">
    <source>
        <dbReference type="ARBA" id="ARBA00022448"/>
    </source>
</evidence>
<dbReference type="Proteomes" id="UP001231362">
    <property type="component" value="Unassembled WGS sequence"/>
</dbReference>
<keyword evidence="3" id="KW-0732">Signal</keyword>
<accession>A0ABT9V8N1</accession>
<evidence type="ECO:0000256" key="4">
    <source>
        <dbReference type="SAM" id="Phobius"/>
    </source>
</evidence>
<dbReference type="Pfam" id="PF03480">
    <property type="entry name" value="DctP"/>
    <property type="match status" value="1"/>
</dbReference>
<feature type="transmembrane region" description="Helical" evidence="4">
    <location>
        <begin position="7"/>
        <end position="25"/>
    </location>
</feature>
<evidence type="ECO:0000256" key="3">
    <source>
        <dbReference type="ARBA" id="ARBA00022729"/>
    </source>
</evidence>
<proteinExistence type="inferred from homology"/>